<comment type="similarity">
    <text evidence="5">Belongs to the anthrone oxygenase family.</text>
</comment>
<reference evidence="7 8" key="1">
    <citation type="journal article" date="2020" name="Genomics">
        <title>Complete, high-quality genomes from long-read metagenomic sequencing of two wolf lichen thalli reveals enigmatic genome architecture.</title>
        <authorList>
            <person name="McKenzie S.K."/>
            <person name="Walston R.F."/>
            <person name="Allen J.L."/>
        </authorList>
    </citation>
    <scope>NUCLEOTIDE SEQUENCE [LARGE SCALE GENOMIC DNA]</scope>
    <source>
        <strain evidence="7">WasteWater2</strain>
    </source>
</reference>
<feature type="transmembrane region" description="Helical" evidence="6">
    <location>
        <begin position="26"/>
        <end position="46"/>
    </location>
</feature>
<keyword evidence="2 6" id="KW-0812">Transmembrane</keyword>
<evidence type="ECO:0000313" key="8">
    <source>
        <dbReference type="Proteomes" id="UP000578531"/>
    </source>
</evidence>
<evidence type="ECO:0000256" key="6">
    <source>
        <dbReference type="SAM" id="Phobius"/>
    </source>
</evidence>
<feature type="transmembrane region" description="Helical" evidence="6">
    <location>
        <begin position="88"/>
        <end position="108"/>
    </location>
</feature>
<organism evidence="7 8">
    <name type="scientific">Letharia columbiana</name>
    <dbReference type="NCBI Taxonomy" id="112416"/>
    <lineage>
        <taxon>Eukaryota</taxon>
        <taxon>Fungi</taxon>
        <taxon>Dikarya</taxon>
        <taxon>Ascomycota</taxon>
        <taxon>Pezizomycotina</taxon>
        <taxon>Lecanoromycetes</taxon>
        <taxon>OSLEUM clade</taxon>
        <taxon>Lecanoromycetidae</taxon>
        <taxon>Lecanorales</taxon>
        <taxon>Lecanorineae</taxon>
        <taxon>Parmeliaceae</taxon>
        <taxon>Letharia</taxon>
    </lineage>
</organism>
<dbReference type="EMBL" id="JACCJC010000014">
    <property type="protein sequence ID" value="KAF6237344.1"/>
    <property type="molecule type" value="Genomic_DNA"/>
</dbReference>
<accession>A0A8H6FYN2</accession>
<dbReference type="Proteomes" id="UP000578531">
    <property type="component" value="Unassembled WGS sequence"/>
</dbReference>
<evidence type="ECO:0000256" key="5">
    <source>
        <dbReference type="ARBA" id="ARBA00034313"/>
    </source>
</evidence>
<protein>
    <recommendedName>
        <fullName evidence="9">DUF1772-domain-containing protein</fullName>
    </recommendedName>
</protein>
<evidence type="ECO:0000256" key="4">
    <source>
        <dbReference type="ARBA" id="ARBA00023136"/>
    </source>
</evidence>
<dbReference type="PANTHER" id="PTHR35042">
    <property type="entry name" value="ANTHRONE OXYGENASE ENCC"/>
    <property type="match status" value="1"/>
</dbReference>
<keyword evidence="3 6" id="KW-1133">Transmembrane helix</keyword>
<sequence length="173" mass="18844">MAPLPAAIRVAQTIGITASAFCSGSILSISILTIPTWLIAPSPVLVRQWQLCFDRGKILNPAIALVSIISYSYLSYRLYGTLNHPKAEIYGLSALATFGIWPYTRFGMMSTNRKLFKKHDEMKGLDVGEKATEVGLAKGESAKELVDRWGMLNLGRSVFPLVGAVLGLWATLA</sequence>
<evidence type="ECO:0008006" key="9">
    <source>
        <dbReference type="Google" id="ProtNLM"/>
    </source>
</evidence>
<dbReference type="AlphaFoldDB" id="A0A8H6FYN2"/>
<dbReference type="PANTHER" id="PTHR35042:SF1">
    <property type="entry name" value="DUF1772-DOMAIN-CONTAINING PROTEIN"/>
    <property type="match status" value="1"/>
</dbReference>
<keyword evidence="4 6" id="KW-0472">Membrane</keyword>
<dbReference type="Pfam" id="PF08592">
    <property type="entry name" value="Anthrone_oxy"/>
    <property type="match status" value="1"/>
</dbReference>
<feature type="transmembrane region" description="Helical" evidence="6">
    <location>
        <begin position="58"/>
        <end position="76"/>
    </location>
</feature>
<evidence type="ECO:0000313" key="7">
    <source>
        <dbReference type="EMBL" id="KAF6237344.1"/>
    </source>
</evidence>
<comment type="subcellular location">
    <subcellularLocation>
        <location evidence="1">Membrane</location>
        <topology evidence="1">Multi-pass membrane protein</topology>
    </subcellularLocation>
</comment>
<dbReference type="GO" id="GO:0016020">
    <property type="term" value="C:membrane"/>
    <property type="evidence" value="ECO:0007669"/>
    <property type="project" value="UniProtKB-SubCell"/>
</dbReference>
<gene>
    <name evidence="7" type="ORF">HO173_004234</name>
</gene>
<keyword evidence="8" id="KW-1185">Reference proteome</keyword>
<evidence type="ECO:0000256" key="1">
    <source>
        <dbReference type="ARBA" id="ARBA00004141"/>
    </source>
</evidence>
<dbReference type="GeneID" id="59285899"/>
<proteinExistence type="inferred from homology"/>
<name>A0A8H6FYN2_9LECA</name>
<evidence type="ECO:0000256" key="3">
    <source>
        <dbReference type="ARBA" id="ARBA00022989"/>
    </source>
</evidence>
<dbReference type="RefSeq" id="XP_037166668.1">
    <property type="nucleotide sequence ID" value="XM_037306158.1"/>
</dbReference>
<evidence type="ECO:0000256" key="2">
    <source>
        <dbReference type="ARBA" id="ARBA00022692"/>
    </source>
</evidence>
<dbReference type="OrthoDB" id="3750842at2759"/>
<comment type="caution">
    <text evidence="7">The sequence shown here is derived from an EMBL/GenBank/DDBJ whole genome shotgun (WGS) entry which is preliminary data.</text>
</comment>
<dbReference type="InterPro" id="IPR013901">
    <property type="entry name" value="Anthrone_oxy"/>
</dbReference>